<name>A0AAW0FSR8_9APHY</name>
<protein>
    <submittedName>
        <fullName evidence="1">Uncharacterized protein</fullName>
    </submittedName>
</protein>
<evidence type="ECO:0000313" key="2">
    <source>
        <dbReference type="Proteomes" id="UP001385951"/>
    </source>
</evidence>
<dbReference type="Proteomes" id="UP001385951">
    <property type="component" value="Unassembled WGS sequence"/>
</dbReference>
<organism evidence="1 2">
    <name type="scientific">Cerrena zonata</name>
    <dbReference type="NCBI Taxonomy" id="2478898"/>
    <lineage>
        <taxon>Eukaryota</taxon>
        <taxon>Fungi</taxon>
        <taxon>Dikarya</taxon>
        <taxon>Basidiomycota</taxon>
        <taxon>Agaricomycotina</taxon>
        <taxon>Agaricomycetes</taxon>
        <taxon>Polyporales</taxon>
        <taxon>Cerrenaceae</taxon>
        <taxon>Cerrena</taxon>
    </lineage>
</organism>
<proteinExistence type="predicted"/>
<keyword evidence="2" id="KW-1185">Reference proteome</keyword>
<reference evidence="1 2" key="1">
    <citation type="submission" date="2022-09" db="EMBL/GenBank/DDBJ databases">
        <authorList>
            <person name="Palmer J.M."/>
        </authorList>
    </citation>
    <scope>NUCLEOTIDE SEQUENCE [LARGE SCALE GENOMIC DNA]</scope>
    <source>
        <strain evidence="1 2">DSM 7382</strain>
    </source>
</reference>
<dbReference type="EMBL" id="JASBNA010000056">
    <property type="protein sequence ID" value="KAK7679750.1"/>
    <property type="molecule type" value="Genomic_DNA"/>
</dbReference>
<dbReference type="AlphaFoldDB" id="A0AAW0FSR8"/>
<accession>A0AAW0FSR8</accession>
<gene>
    <name evidence="1" type="ORF">QCA50_017252</name>
</gene>
<comment type="caution">
    <text evidence="1">The sequence shown here is derived from an EMBL/GenBank/DDBJ whole genome shotgun (WGS) entry which is preliminary data.</text>
</comment>
<sequence>MDGEETVSSEEFDLACISKSNPYSLVFPVYDVVGYNKEKVGIQIKTTKCNLFADNILFSDLFK</sequence>
<evidence type="ECO:0000313" key="1">
    <source>
        <dbReference type="EMBL" id="KAK7679750.1"/>
    </source>
</evidence>